<keyword evidence="6" id="KW-1185">Reference proteome</keyword>
<feature type="non-terminal residue" evidence="5">
    <location>
        <position position="520"/>
    </location>
</feature>
<keyword evidence="1" id="KW-0493">Microtubule</keyword>
<evidence type="ECO:0000313" key="5">
    <source>
        <dbReference type="EMBL" id="GKT34523.1"/>
    </source>
</evidence>
<accession>A0ABQ5KPV6</accession>
<dbReference type="Pfam" id="PF17681">
    <property type="entry name" value="GCP_N_terminal"/>
    <property type="match status" value="1"/>
</dbReference>
<feature type="coiled-coil region" evidence="2">
    <location>
        <begin position="182"/>
        <end position="212"/>
    </location>
</feature>
<feature type="domain" description="Gamma tubulin complex component protein N-terminal" evidence="4">
    <location>
        <begin position="1"/>
        <end position="102"/>
    </location>
</feature>
<feature type="region of interest" description="Disordered" evidence="3">
    <location>
        <begin position="429"/>
        <end position="448"/>
    </location>
</feature>
<reference evidence="5" key="1">
    <citation type="submission" date="2022-03" db="EMBL/GenBank/DDBJ databases">
        <title>Draft genome sequence of Aduncisulcus paluster, a free-living microaerophilic Fornicata.</title>
        <authorList>
            <person name="Yuyama I."/>
            <person name="Kume K."/>
            <person name="Tamura T."/>
            <person name="Inagaki Y."/>
            <person name="Hashimoto T."/>
        </authorList>
    </citation>
    <scope>NUCLEOTIDE SEQUENCE</scope>
    <source>
        <strain evidence="5">NY0171</strain>
    </source>
</reference>
<feature type="compositionally biased region" description="Polar residues" evidence="3">
    <location>
        <begin position="429"/>
        <end position="441"/>
    </location>
</feature>
<dbReference type="EMBL" id="BQXS01010824">
    <property type="protein sequence ID" value="GKT34523.1"/>
    <property type="molecule type" value="Genomic_DNA"/>
</dbReference>
<evidence type="ECO:0000313" key="6">
    <source>
        <dbReference type="Proteomes" id="UP001057375"/>
    </source>
</evidence>
<gene>
    <name evidence="5" type="ORF">ADUPG1_007863</name>
</gene>
<proteinExistence type="predicted"/>
<evidence type="ECO:0000256" key="2">
    <source>
        <dbReference type="SAM" id="Coils"/>
    </source>
</evidence>
<comment type="caution">
    <text evidence="5">The sequence shown here is derived from an EMBL/GenBank/DDBJ whole genome shotgun (WGS) entry which is preliminary data.</text>
</comment>
<dbReference type="Proteomes" id="UP001057375">
    <property type="component" value="Unassembled WGS sequence"/>
</dbReference>
<evidence type="ECO:0000256" key="1">
    <source>
        <dbReference type="ARBA" id="ARBA00022701"/>
    </source>
</evidence>
<evidence type="ECO:0000256" key="3">
    <source>
        <dbReference type="SAM" id="MobiDB-lite"/>
    </source>
</evidence>
<sequence>MLGKWILRGELYDPHNEFFIKDRLVGISPTPFASAYTSKSRSVAHISSISLLSSSISSSSERWVVVPSLLPPFLPLTLCEQVLKLGRRAMVLRCIQDLKRTGGARELTSMSLPYHDPYTLAHYLGEEVQEEEDESYEEESWDSSSSDSKVVFSGLAVGDEEEKNEMSSIDHLENEFERLFEWERKEEEIRRIEEARQEHKRLEEERLRLRREEVRASWGYYQKLFEKDDFDSGDSIDVENEDWGVKSPLITKRIESIVSLLPPPLFSHVYHPPSSSRISSFVDVAIRIINKDIWTELMGERQQQIKGEEGEEEEEENDKSLLINSLVKDGERIPKLGHQRSGLSIIVSGVEGESANLMRHPSSSYLSPSFRGPCLASVSSMRPIASLSPSSPLLSFLCGMFDLVLMVRGDLWGSWIDKCLNTHEYGSFETPSTSIKQTQPNSTSSSSSSLSLPQFSPLSPSAPSLLSLTFLLSSVLSFLSSFGSIPSHTLSVCKCCKLVWVEPEYEIIQSANSIEGSKQR</sequence>
<name>A0ABQ5KPV6_9EUKA</name>
<protein>
    <recommendedName>
        <fullName evidence="4">Gamma tubulin complex component protein N-terminal domain-containing protein</fullName>
    </recommendedName>
</protein>
<evidence type="ECO:0000259" key="4">
    <source>
        <dbReference type="Pfam" id="PF17681"/>
    </source>
</evidence>
<organism evidence="5 6">
    <name type="scientific">Aduncisulcus paluster</name>
    <dbReference type="NCBI Taxonomy" id="2918883"/>
    <lineage>
        <taxon>Eukaryota</taxon>
        <taxon>Metamonada</taxon>
        <taxon>Carpediemonas-like organisms</taxon>
        <taxon>Aduncisulcus</taxon>
    </lineage>
</organism>
<dbReference type="InterPro" id="IPR041470">
    <property type="entry name" value="GCP_N"/>
</dbReference>
<keyword evidence="2" id="KW-0175">Coiled coil</keyword>